<protein>
    <recommendedName>
        <fullName evidence="3">DUF742 domain-containing protein</fullName>
    </recommendedName>
</protein>
<dbReference type="EMBL" id="CP010519">
    <property type="protein sequence ID" value="AJE84870.1"/>
    <property type="molecule type" value="Genomic_DNA"/>
</dbReference>
<dbReference type="Proteomes" id="UP000031523">
    <property type="component" value="Chromosome"/>
</dbReference>
<name>A0A0B5EZV4_STRA4</name>
<accession>A0A0B5EZV4</accession>
<dbReference type="PANTHER" id="PTHR36221">
    <property type="entry name" value="DUF742 DOMAIN-CONTAINING PROTEIN"/>
    <property type="match status" value="1"/>
</dbReference>
<dbReference type="Gene3D" id="1.10.10.10">
    <property type="entry name" value="Winged helix-like DNA-binding domain superfamily/Winged helix DNA-binding domain"/>
    <property type="match status" value="1"/>
</dbReference>
<gene>
    <name evidence="1" type="ORF">SLNWT_4494</name>
</gene>
<evidence type="ECO:0000313" key="1">
    <source>
        <dbReference type="EMBL" id="AJE84870.1"/>
    </source>
</evidence>
<keyword evidence="2" id="KW-1185">Reference proteome</keyword>
<organism evidence="1 2">
    <name type="scientific">Streptomyces albus (strain ATCC 21838 / DSM 41398 / FERM P-419 / JCM 4703 / NBRC 107858)</name>
    <dbReference type="NCBI Taxonomy" id="1081613"/>
    <lineage>
        <taxon>Bacteria</taxon>
        <taxon>Bacillati</taxon>
        <taxon>Actinomycetota</taxon>
        <taxon>Actinomycetes</taxon>
        <taxon>Kitasatosporales</taxon>
        <taxon>Streptomycetaceae</taxon>
        <taxon>Streptomyces</taxon>
    </lineage>
</organism>
<dbReference type="AlphaFoldDB" id="A0A0B5EZV4"/>
<reference evidence="1 2" key="1">
    <citation type="submission" date="2015-01" db="EMBL/GenBank/DDBJ databases">
        <title>Enhanced salinomycin production by adjusting the supply of polyketide extender units in Streptomyce albus DSM 41398.</title>
        <authorList>
            <person name="Lu C."/>
        </authorList>
    </citation>
    <scope>NUCLEOTIDE SEQUENCE [LARGE SCALE GENOMIC DNA]</scope>
    <source>
        <strain evidence="2">ATCC 21838 / DSM 41398 / FERM P-419 / JCM 4703 / NBRC 107858</strain>
    </source>
</reference>
<dbReference type="InterPro" id="IPR036388">
    <property type="entry name" value="WH-like_DNA-bd_sf"/>
</dbReference>
<dbReference type="Pfam" id="PF05331">
    <property type="entry name" value="DUF742"/>
    <property type="match status" value="1"/>
</dbReference>
<sequence length="124" mass="13492">MTAPGEEQPVTSGFIRSYVITNGRDLPDADGFSLVTLVTIAPDREPPARLSPELRSVWDLCSGGYLSVAEVAARLELPVGVVRLLLTDLADQGHLLRRAAPPPAQLVDRKILKEVLHGLQRRFG</sequence>
<dbReference type="PANTHER" id="PTHR36221:SF1">
    <property type="entry name" value="DUF742 DOMAIN-CONTAINING PROTEIN"/>
    <property type="match status" value="1"/>
</dbReference>
<proteinExistence type="predicted"/>
<dbReference type="KEGG" id="sals:SLNWT_4494"/>
<evidence type="ECO:0000313" key="2">
    <source>
        <dbReference type="Proteomes" id="UP000031523"/>
    </source>
</evidence>
<dbReference type="InterPro" id="IPR007995">
    <property type="entry name" value="DUF742"/>
</dbReference>
<evidence type="ECO:0008006" key="3">
    <source>
        <dbReference type="Google" id="ProtNLM"/>
    </source>
</evidence>